<protein>
    <submittedName>
        <fullName evidence="1">Uncharacterized protein</fullName>
    </submittedName>
</protein>
<gene>
    <name evidence="1" type="ORF">DW916_06985</name>
</gene>
<comment type="caution">
    <text evidence="1">The sequence shown here is derived from an EMBL/GenBank/DDBJ whole genome shotgun (WGS) entry which is preliminary data.</text>
</comment>
<organism evidence="1 2">
    <name type="scientific">Segatella copri</name>
    <dbReference type="NCBI Taxonomy" id="165179"/>
    <lineage>
        <taxon>Bacteria</taxon>
        <taxon>Pseudomonadati</taxon>
        <taxon>Bacteroidota</taxon>
        <taxon>Bacteroidia</taxon>
        <taxon>Bacteroidales</taxon>
        <taxon>Prevotellaceae</taxon>
        <taxon>Segatella</taxon>
    </lineage>
</organism>
<dbReference type="AlphaFoldDB" id="A0AA92V080"/>
<dbReference type="EMBL" id="QSFW01000013">
    <property type="protein sequence ID" value="RHA86922.1"/>
    <property type="molecule type" value="Genomic_DNA"/>
</dbReference>
<evidence type="ECO:0000313" key="1">
    <source>
        <dbReference type="EMBL" id="RHA86922.1"/>
    </source>
</evidence>
<proteinExistence type="predicted"/>
<sequence>MKQKLLNIKHKLIALWWFLTRKNYYLLSYNGRVGKTLESTNIVIPEFIEWVRKKHGVPTNHEIIMELKNIGNLCRSTDILAYNEIKALIEKLRK</sequence>
<evidence type="ECO:0000313" key="2">
    <source>
        <dbReference type="Proteomes" id="UP000284990"/>
    </source>
</evidence>
<name>A0AA92V080_9BACT</name>
<accession>A0AA92V080</accession>
<dbReference type="RefSeq" id="WP_118190496.1">
    <property type="nucleotide sequence ID" value="NZ_QSFW01000013.1"/>
</dbReference>
<dbReference type="Proteomes" id="UP000284990">
    <property type="component" value="Unassembled WGS sequence"/>
</dbReference>
<reference evidence="1 2" key="1">
    <citation type="submission" date="2018-08" db="EMBL/GenBank/DDBJ databases">
        <title>A genome reference for cultivated species of the human gut microbiota.</title>
        <authorList>
            <person name="Zou Y."/>
            <person name="Xue W."/>
            <person name="Luo G."/>
        </authorList>
    </citation>
    <scope>NUCLEOTIDE SEQUENCE [LARGE SCALE GENOMIC DNA]</scope>
    <source>
        <strain evidence="1 2">AM42-23AC</strain>
    </source>
</reference>